<dbReference type="CDD" id="cd00081">
    <property type="entry name" value="Hint"/>
    <property type="match status" value="1"/>
</dbReference>
<dbReference type="GO" id="GO:0016539">
    <property type="term" value="P:intein-mediated protein splicing"/>
    <property type="evidence" value="ECO:0007669"/>
    <property type="project" value="InterPro"/>
</dbReference>
<keyword evidence="8" id="KW-1185">Reference proteome</keyword>
<dbReference type="Ensembl" id="ENSPNAT00000006684.2">
    <property type="protein sequence ID" value="ENSPNAP00000004632.2"/>
    <property type="gene ID" value="ENSPNAG00000011069.2"/>
</dbReference>
<dbReference type="Proteomes" id="UP001501920">
    <property type="component" value="Chromosome 30"/>
</dbReference>
<dbReference type="InterPro" id="IPR006141">
    <property type="entry name" value="Intein_N"/>
</dbReference>
<evidence type="ECO:0000256" key="3">
    <source>
        <dbReference type="ARBA" id="ARBA00022729"/>
    </source>
</evidence>
<dbReference type="GO" id="GO:0016540">
    <property type="term" value="P:protein autoprocessing"/>
    <property type="evidence" value="ECO:0007669"/>
    <property type="project" value="InterPro"/>
</dbReference>
<dbReference type="PANTHER" id="PTHR11889:SF39">
    <property type="entry name" value="INDIAN HEDGEHOG PROTEIN"/>
    <property type="match status" value="1"/>
</dbReference>
<dbReference type="PROSITE" id="PS50817">
    <property type="entry name" value="INTEIN_N_TER"/>
    <property type="match status" value="1"/>
</dbReference>
<feature type="domain" description="Hint" evidence="6">
    <location>
        <begin position="27"/>
        <end position="126"/>
    </location>
</feature>
<dbReference type="GO" id="GO:0005615">
    <property type="term" value="C:extracellular space"/>
    <property type="evidence" value="ECO:0007669"/>
    <property type="project" value="TreeGrafter"/>
</dbReference>
<dbReference type="SUPFAM" id="SSF51294">
    <property type="entry name" value="Hedgehog/intein (Hint) domain"/>
    <property type="match status" value="1"/>
</dbReference>
<dbReference type="InterPro" id="IPR036844">
    <property type="entry name" value="Hint_dom_sf"/>
</dbReference>
<sequence>KLILPTVFVELDPLTHQCKHSVAAKTGGCFPGRAWVTLEKGSQKSMRDLQAGDRVLVLAFLDRDPAIKKHFYVISTHNGATLSMTAAHLLFVLDRNCTCGALPAEGAMQTIFGSDTHPGQCLLTLEEGAEGHLNGQLSRITRLRVWEDRGAYAPLTAQGNLLVNGAMTSSYAAVEKHQLAHWAFGPLRMLYSWINNTSKEQVLFEYFAARGSTLLD</sequence>
<evidence type="ECO:0000313" key="7">
    <source>
        <dbReference type="Ensembl" id="ENSPNAP00000004632.2"/>
    </source>
</evidence>
<dbReference type="InterPro" id="IPR001657">
    <property type="entry name" value="Hedgehog"/>
</dbReference>
<reference evidence="7 8" key="1">
    <citation type="submission" date="2020-10" db="EMBL/GenBank/DDBJ databases">
        <title>Pygocentrus nattereri (red-bellied piranha) genome, fPygNat1, primary haplotype.</title>
        <authorList>
            <person name="Myers G."/>
            <person name="Meyer A."/>
            <person name="Karagic N."/>
            <person name="Pippel M."/>
            <person name="Winkler S."/>
            <person name="Tracey A."/>
            <person name="Wood J."/>
            <person name="Formenti G."/>
            <person name="Howe K."/>
            <person name="Fedrigo O."/>
            <person name="Jarvis E.D."/>
        </authorList>
    </citation>
    <scope>NUCLEOTIDE SEQUENCE [LARGE SCALE GENOMIC DNA]</scope>
</reference>
<name>A0A3B4BY61_PYGNA</name>
<dbReference type="GO" id="GO:0005509">
    <property type="term" value="F:calcium ion binding"/>
    <property type="evidence" value="ECO:0007669"/>
    <property type="project" value="TreeGrafter"/>
</dbReference>
<comment type="subcellular location">
    <subcellularLocation>
        <location evidence="1">Endoplasmic reticulum membrane</location>
    </subcellularLocation>
</comment>
<dbReference type="Gene3D" id="2.170.16.10">
    <property type="entry name" value="Hedgehog/Intein (Hint) domain"/>
    <property type="match status" value="1"/>
</dbReference>
<dbReference type="GO" id="GO:0007224">
    <property type="term" value="P:smoothened signaling pathway"/>
    <property type="evidence" value="ECO:0007669"/>
    <property type="project" value="TreeGrafter"/>
</dbReference>
<dbReference type="OMA" id="THWYVEI"/>
<evidence type="ECO:0000259" key="6">
    <source>
        <dbReference type="SMART" id="SM00306"/>
    </source>
</evidence>
<reference evidence="7" key="3">
    <citation type="submission" date="2025-09" db="UniProtKB">
        <authorList>
            <consortium name="Ensembl"/>
        </authorList>
    </citation>
    <scope>IDENTIFICATION</scope>
</reference>
<evidence type="ECO:0000313" key="8">
    <source>
        <dbReference type="Proteomes" id="UP001501920"/>
    </source>
</evidence>
<evidence type="ECO:0000256" key="4">
    <source>
        <dbReference type="ARBA" id="ARBA00022824"/>
    </source>
</evidence>
<dbReference type="GO" id="GO:0005789">
    <property type="term" value="C:endoplasmic reticulum membrane"/>
    <property type="evidence" value="ECO:0007669"/>
    <property type="project" value="UniProtKB-SubCell"/>
</dbReference>
<dbReference type="InterPro" id="IPR050387">
    <property type="entry name" value="Hedgehog_Signaling"/>
</dbReference>
<proteinExistence type="predicted"/>
<protein>
    <recommendedName>
        <fullName evidence="6">Hint domain-containing protein</fullName>
    </recommendedName>
</protein>
<dbReference type="SMART" id="SM00306">
    <property type="entry name" value="HintN"/>
    <property type="match status" value="1"/>
</dbReference>
<evidence type="ECO:0000256" key="1">
    <source>
        <dbReference type="ARBA" id="ARBA00004586"/>
    </source>
</evidence>
<dbReference type="Pfam" id="PF01079">
    <property type="entry name" value="Hint"/>
    <property type="match status" value="1"/>
</dbReference>
<dbReference type="FunFam" id="2.170.16.10:FF:000001">
    <property type="entry name" value="Indian hedgehog"/>
    <property type="match status" value="1"/>
</dbReference>
<keyword evidence="2" id="KW-0217">Developmental protein</keyword>
<dbReference type="GO" id="GO:0010468">
    <property type="term" value="P:regulation of gene expression"/>
    <property type="evidence" value="ECO:0007669"/>
    <property type="project" value="TreeGrafter"/>
</dbReference>
<dbReference type="PANTHER" id="PTHR11889">
    <property type="entry name" value="HEDGEHOG"/>
    <property type="match status" value="1"/>
</dbReference>
<keyword evidence="3" id="KW-0732">Signal</keyword>
<dbReference type="GO" id="GO:0007267">
    <property type="term" value="P:cell-cell signaling"/>
    <property type="evidence" value="ECO:0007669"/>
    <property type="project" value="InterPro"/>
</dbReference>
<dbReference type="GO" id="GO:0001708">
    <property type="term" value="P:cell fate specification"/>
    <property type="evidence" value="ECO:0007669"/>
    <property type="project" value="TreeGrafter"/>
</dbReference>
<dbReference type="InterPro" id="IPR001767">
    <property type="entry name" value="Hedgehog_Hint"/>
</dbReference>
<evidence type="ECO:0000256" key="2">
    <source>
        <dbReference type="ARBA" id="ARBA00022473"/>
    </source>
</evidence>
<dbReference type="GO" id="GO:0005113">
    <property type="term" value="F:patched binding"/>
    <property type="evidence" value="ECO:0007669"/>
    <property type="project" value="TreeGrafter"/>
</dbReference>
<evidence type="ECO:0000256" key="5">
    <source>
        <dbReference type="ARBA" id="ARBA00022833"/>
    </source>
</evidence>
<accession>A0A3B4BY61</accession>
<keyword evidence="4" id="KW-0256">Endoplasmic reticulum</keyword>
<dbReference type="STRING" id="42514.ENSPNAP00000004632"/>
<dbReference type="InterPro" id="IPR003587">
    <property type="entry name" value="Hint_dom_N"/>
</dbReference>
<organism evidence="7 8">
    <name type="scientific">Pygocentrus nattereri</name>
    <name type="common">Red-bellied piranha</name>
    <dbReference type="NCBI Taxonomy" id="42514"/>
    <lineage>
        <taxon>Eukaryota</taxon>
        <taxon>Metazoa</taxon>
        <taxon>Chordata</taxon>
        <taxon>Craniata</taxon>
        <taxon>Vertebrata</taxon>
        <taxon>Euteleostomi</taxon>
        <taxon>Actinopterygii</taxon>
        <taxon>Neopterygii</taxon>
        <taxon>Teleostei</taxon>
        <taxon>Ostariophysi</taxon>
        <taxon>Characiformes</taxon>
        <taxon>Characoidei</taxon>
        <taxon>Pygocentrus</taxon>
    </lineage>
</organism>
<reference evidence="7" key="2">
    <citation type="submission" date="2025-08" db="UniProtKB">
        <authorList>
            <consortium name="Ensembl"/>
        </authorList>
    </citation>
    <scope>IDENTIFICATION</scope>
</reference>
<dbReference type="GeneTree" id="ENSGT00940000164444"/>
<dbReference type="GO" id="GO:0048731">
    <property type="term" value="P:system development"/>
    <property type="evidence" value="ECO:0007669"/>
    <property type="project" value="UniProtKB-ARBA"/>
</dbReference>
<keyword evidence="5" id="KW-0862">Zinc</keyword>
<dbReference type="PRINTS" id="PR00632">
    <property type="entry name" value="SONICHHOG"/>
</dbReference>
<dbReference type="AlphaFoldDB" id="A0A3B4BY61"/>